<keyword evidence="4" id="KW-0378">Hydrolase</keyword>
<keyword evidence="3 10" id="KW-0732">Signal</keyword>
<comment type="similarity">
    <text evidence="1">Belongs to the peptidase S1 family.</text>
</comment>
<protein>
    <submittedName>
        <fullName evidence="13">Trypsin</fullName>
    </submittedName>
</protein>
<dbReference type="InterPro" id="IPR004236">
    <property type="entry name" value="Pept_S1_alpha_lytic"/>
</dbReference>
<dbReference type="Pfam" id="PF00089">
    <property type="entry name" value="Trypsin"/>
    <property type="match status" value="1"/>
</dbReference>
<dbReference type="Pfam" id="PF02983">
    <property type="entry name" value="Pro_Al_protease"/>
    <property type="match status" value="1"/>
</dbReference>
<feature type="disulfide bond" evidence="9">
    <location>
        <begin position="286"/>
        <end position="296"/>
    </location>
</feature>
<evidence type="ECO:0000256" key="4">
    <source>
        <dbReference type="ARBA" id="ARBA00022801"/>
    </source>
</evidence>
<keyword evidence="7 9" id="KW-1015">Disulfide bond</keyword>
<keyword evidence="5" id="KW-0720">Serine protease</keyword>
<comment type="caution">
    <text evidence="13">The sequence shown here is derived from an EMBL/GenBank/DDBJ whole genome shotgun (WGS) entry which is preliminary data.</text>
</comment>
<feature type="chain" id="PRO_5039617462" evidence="10">
    <location>
        <begin position="21"/>
        <end position="374"/>
    </location>
</feature>
<dbReference type="InterPro" id="IPR009003">
    <property type="entry name" value="Peptidase_S1_PA"/>
</dbReference>
<evidence type="ECO:0000256" key="6">
    <source>
        <dbReference type="ARBA" id="ARBA00023145"/>
    </source>
</evidence>
<dbReference type="SUPFAM" id="SSF50494">
    <property type="entry name" value="Trypsin-like serine proteases"/>
    <property type="match status" value="1"/>
</dbReference>
<feature type="signal peptide" evidence="10">
    <location>
        <begin position="1"/>
        <end position="20"/>
    </location>
</feature>
<dbReference type="CDD" id="cd21112">
    <property type="entry name" value="alphaLP-like"/>
    <property type="match status" value="1"/>
</dbReference>
<evidence type="ECO:0000256" key="2">
    <source>
        <dbReference type="ARBA" id="ARBA00022670"/>
    </source>
</evidence>
<dbReference type="InterPro" id="IPR043504">
    <property type="entry name" value="Peptidase_S1_PA_chymotrypsin"/>
</dbReference>
<evidence type="ECO:0000256" key="9">
    <source>
        <dbReference type="PIRSR" id="PIRSR001134-2"/>
    </source>
</evidence>
<feature type="disulfide bond" evidence="9">
    <location>
        <begin position="322"/>
        <end position="349"/>
    </location>
</feature>
<dbReference type="PRINTS" id="PR00861">
    <property type="entry name" value="ALYTICPTASE"/>
</dbReference>
<evidence type="ECO:0000256" key="5">
    <source>
        <dbReference type="ARBA" id="ARBA00022825"/>
    </source>
</evidence>
<evidence type="ECO:0000313" key="14">
    <source>
        <dbReference type="Proteomes" id="UP000237846"/>
    </source>
</evidence>
<keyword evidence="2" id="KW-0645">Protease</keyword>
<dbReference type="GO" id="GO:0004252">
    <property type="term" value="F:serine-type endopeptidase activity"/>
    <property type="evidence" value="ECO:0007669"/>
    <property type="project" value="InterPro"/>
</dbReference>
<feature type="active site" description="Charge relay system" evidence="8">
    <location>
        <position position="247"/>
    </location>
</feature>
<evidence type="ECO:0000259" key="12">
    <source>
        <dbReference type="Pfam" id="PF02983"/>
    </source>
</evidence>
<dbReference type="OrthoDB" id="8781117at2"/>
<evidence type="ECO:0000259" key="11">
    <source>
        <dbReference type="Pfam" id="PF00089"/>
    </source>
</evidence>
<feature type="active site" description="Charge relay system" evidence="8">
    <location>
        <position position="219"/>
    </location>
</feature>
<dbReference type="PIRSF" id="PIRSF001134">
    <property type="entry name" value="Streptogrisin"/>
    <property type="match status" value="1"/>
</dbReference>
<organism evidence="13 14">
    <name type="scientific">Allonocardiopsis opalescens</name>
    <dbReference type="NCBI Taxonomy" id="1144618"/>
    <lineage>
        <taxon>Bacteria</taxon>
        <taxon>Bacillati</taxon>
        <taxon>Actinomycetota</taxon>
        <taxon>Actinomycetes</taxon>
        <taxon>Streptosporangiales</taxon>
        <taxon>Allonocardiopsis</taxon>
    </lineage>
</organism>
<evidence type="ECO:0000256" key="3">
    <source>
        <dbReference type="ARBA" id="ARBA00022729"/>
    </source>
</evidence>
<dbReference type="EMBL" id="PVZC01000001">
    <property type="protein sequence ID" value="PRY01949.1"/>
    <property type="molecule type" value="Genomic_DNA"/>
</dbReference>
<evidence type="ECO:0000256" key="1">
    <source>
        <dbReference type="ARBA" id="ARBA00007664"/>
    </source>
</evidence>
<evidence type="ECO:0000256" key="8">
    <source>
        <dbReference type="PIRSR" id="PIRSR001134-1"/>
    </source>
</evidence>
<dbReference type="InterPro" id="IPR035070">
    <property type="entry name" value="Streptogrisin_prodomain"/>
</dbReference>
<dbReference type="GO" id="GO:0005576">
    <property type="term" value="C:extracellular region"/>
    <property type="evidence" value="ECO:0007669"/>
    <property type="project" value="InterPro"/>
</dbReference>
<proteinExistence type="inferred from homology"/>
<sequence length="374" mass="36706">MRPSPLIRAALAAATATVLAAGASAFGPAAAAAPAAPEPAPSLSAHTVALIERQADAGALERRLRGELGAEDFGGAAVRPGTAELVVGVTDPAAAATVRAAGAVPELVEHSHAELLAAAEALDRRAAARPDAVSGWYVDVPGNRVVLTADLDGADARGEVAAFVAAAGAGSGAVRVTDSEERPRTLAGQIRAGDPLVFGGASRCTAGFAVRGGFLIAGHCGGAGTPVSTPGGEPVGVVAGSRFPGSDMGWVRLNSGWTSVPQLNTHGGPSVTVTGSTPAPVGATVCTVGSVAGWRCGTIVARNATVNYPQGPVTGLVRTNVCLAPGDSGGPWISGTQAQGMTSGGSGNCTSGGTTYFQPVNPALSTWGLTLITG</sequence>
<dbReference type="Gene3D" id="3.30.300.50">
    <property type="match status" value="2"/>
</dbReference>
<gene>
    <name evidence="13" type="ORF">CLV72_101547</name>
</gene>
<feature type="active site" description="Charge relay system" evidence="8">
    <location>
        <position position="328"/>
    </location>
</feature>
<feature type="domain" description="Peptidase S1A alpha-lytic prodomain" evidence="12">
    <location>
        <begin position="110"/>
        <end position="169"/>
    </location>
</feature>
<dbReference type="RefSeq" id="WP_106238544.1">
    <property type="nucleotide sequence ID" value="NZ_PVZC01000001.1"/>
</dbReference>
<evidence type="ECO:0000313" key="13">
    <source>
        <dbReference type="EMBL" id="PRY01949.1"/>
    </source>
</evidence>
<dbReference type="Proteomes" id="UP000237846">
    <property type="component" value="Unassembled WGS sequence"/>
</dbReference>
<dbReference type="Gene3D" id="2.40.10.10">
    <property type="entry name" value="Trypsin-like serine proteases"/>
    <property type="match status" value="2"/>
</dbReference>
<reference evidence="13 14" key="1">
    <citation type="submission" date="2018-03" db="EMBL/GenBank/DDBJ databases">
        <title>Genomic Encyclopedia of Archaeal and Bacterial Type Strains, Phase II (KMG-II): from individual species to whole genera.</title>
        <authorList>
            <person name="Goeker M."/>
        </authorList>
    </citation>
    <scope>NUCLEOTIDE SEQUENCE [LARGE SCALE GENOMIC DNA]</scope>
    <source>
        <strain evidence="13 14">DSM 45601</strain>
    </source>
</reference>
<dbReference type="SUPFAM" id="SSF54806">
    <property type="entry name" value="Alpha-lytic protease prodomain"/>
    <property type="match status" value="1"/>
</dbReference>
<dbReference type="InterPro" id="IPR001316">
    <property type="entry name" value="Pept_S1A_streptogrisin"/>
</dbReference>
<keyword evidence="14" id="KW-1185">Reference proteome</keyword>
<dbReference type="InterPro" id="IPR037295">
    <property type="entry name" value="Alpha-lytic_protease_prodomain"/>
</dbReference>
<dbReference type="InterPro" id="IPR001254">
    <property type="entry name" value="Trypsin_dom"/>
</dbReference>
<evidence type="ECO:0000256" key="10">
    <source>
        <dbReference type="SAM" id="SignalP"/>
    </source>
</evidence>
<feature type="disulfide bond" evidence="9">
    <location>
        <begin position="204"/>
        <end position="220"/>
    </location>
</feature>
<evidence type="ECO:0000256" key="7">
    <source>
        <dbReference type="ARBA" id="ARBA00023157"/>
    </source>
</evidence>
<dbReference type="AlphaFoldDB" id="A0A2T0QDE9"/>
<dbReference type="GO" id="GO:0006508">
    <property type="term" value="P:proteolysis"/>
    <property type="evidence" value="ECO:0007669"/>
    <property type="project" value="UniProtKB-KW"/>
</dbReference>
<name>A0A2T0QDE9_9ACTN</name>
<keyword evidence="6" id="KW-0865">Zymogen</keyword>
<accession>A0A2T0QDE9</accession>
<feature type="domain" description="Peptidase S1" evidence="11">
    <location>
        <begin position="245"/>
        <end position="363"/>
    </location>
</feature>